<dbReference type="Proteomes" id="UP001156882">
    <property type="component" value="Unassembled WGS sequence"/>
</dbReference>
<name>A0ABQ6CL73_9HYPH</name>
<organism evidence="1 2">
    <name type="scientific">Labrys miyagiensis</name>
    <dbReference type="NCBI Taxonomy" id="346912"/>
    <lineage>
        <taxon>Bacteria</taxon>
        <taxon>Pseudomonadati</taxon>
        <taxon>Pseudomonadota</taxon>
        <taxon>Alphaproteobacteria</taxon>
        <taxon>Hyphomicrobiales</taxon>
        <taxon>Xanthobacteraceae</taxon>
        <taxon>Labrys</taxon>
    </lineage>
</organism>
<accession>A0ABQ6CL73</accession>
<protein>
    <submittedName>
        <fullName evidence="1">Uncharacterized protein</fullName>
    </submittedName>
</protein>
<sequence>MVEHDAEDLRRHRADNEDDKHLLANLGDHDHGCPLEASSSLPHCLGRKIGRCQEVDEAQSAGRRLVSWA</sequence>
<dbReference type="EMBL" id="BSPC01000043">
    <property type="protein sequence ID" value="GLS21101.1"/>
    <property type="molecule type" value="Genomic_DNA"/>
</dbReference>
<gene>
    <name evidence="1" type="ORF">GCM10007874_41180</name>
</gene>
<proteinExistence type="predicted"/>
<evidence type="ECO:0000313" key="1">
    <source>
        <dbReference type="EMBL" id="GLS21101.1"/>
    </source>
</evidence>
<keyword evidence="2" id="KW-1185">Reference proteome</keyword>
<evidence type="ECO:0000313" key="2">
    <source>
        <dbReference type="Proteomes" id="UP001156882"/>
    </source>
</evidence>
<comment type="caution">
    <text evidence="1">The sequence shown here is derived from an EMBL/GenBank/DDBJ whole genome shotgun (WGS) entry which is preliminary data.</text>
</comment>
<reference evidence="2" key="1">
    <citation type="journal article" date="2019" name="Int. J. Syst. Evol. Microbiol.">
        <title>The Global Catalogue of Microorganisms (GCM) 10K type strain sequencing project: providing services to taxonomists for standard genome sequencing and annotation.</title>
        <authorList>
            <consortium name="The Broad Institute Genomics Platform"/>
            <consortium name="The Broad Institute Genome Sequencing Center for Infectious Disease"/>
            <person name="Wu L."/>
            <person name="Ma J."/>
        </authorList>
    </citation>
    <scope>NUCLEOTIDE SEQUENCE [LARGE SCALE GENOMIC DNA]</scope>
    <source>
        <strain evidence="2">NBRC 101365</strain>
    </source>
</reference>